<feature type="region of interest" description="Disordered" evidence="1">
    <location>
        <begin position="26"/>
        <end position="110"/>
    </location>
</feature>
<feature type="region of interest" description="Disordered" evidence="1">
    <location>
        <begin position="130"/>
        <end position="163"/>
    </location>
</feature>
<feature type="compositionally biased region" description="Gly residues" evidence="1">
    <location>
        <begin position="101"/>
        <end position="110"/>
    </location>
</feature>
<dbReference type="AlphaFoldDB" id="A0A4U6VB61"/>
<name>A0A4U6VB61_SETVI</name>
<evidence type="ECO:0000313" key="2">
    <source>
        <dbReference type="EMBL" id="TKW26578.1"/>
    </source>
</evidence>
<keyword evidence="3" id="KW-1185">Reference proteome</keyword>
<protein>
    <submittedName>
        <fullName evidence="2">Uncharacterized protein</fullName>
    </submittedName>
</protein>
<dbReference type="EMBL" id="CM016554">
    <property type="protein sequence ID" value="TKW26578.1"/>
    <property type="molecule type" value="Genomic_DNA"/>
</dbReference>
<evidence type="ECO:0000256" key="1">
    <source>
        <dbReference type="SAM" id="MobiDB-lite"/>
    </source>
</evidence>
<gene>
    <name evidence="2" type="ORF">SEVIR_3G199300v2</name>
</gene>
<evidence type="ECO:0000313" key="3">
    <source>
        <dbReference type="Proteomes" id="UP000298652"/>
    </source>
</evidence>
<feature type="compositionally biased region" description="Polar residues" evidence="1">
    <location>
        <begin position="218"/>
        <end position="228"/>
    </location>
</feature>
<dbReference type="Proteomes" id="UP000298652">
    <property type="component" value="Chromosome 3"/>
</dbReference>
<proteinExistence type="predicted"/>
<organism evidence="2 3">
    <name type="scientific">Setaria viridis</name>
    <name type="common">Green bristlegrass</name>
    <name type="synonym">Setaria italica subsp. viridis</name>
    <dbReference type="NCBI Taxonomy" id="4556"/>
    <lineage>
        <taxon>Eukaryota</taxon>
        <taxon>Viridiplantae</taxon>
        <taxon>Streptophyta</taxon>
        <taxon>Embryophyta</taxon>
        <taxon>Tracheophyta</taxon>
        <taxon>Spermatophyta</taxon>
        <taxon>Magnoliopsida</taxon>
        <taxon>Liliopsida</taxon>
        <taxon>Poales</taxon>
        <taxon>Poaceae</taxon>
        <taxon>PACMAD clade</taxon>
        <taxon>Panicoideae</taxon>
        <taxon>Panicodae</taxon>
        <taxon>Paniceae</taxon>
        <taxon>Cenchrinae</taxon>
        <taxon>Setaria</taxon>
    </lineage>
</organism>
<reference evidence="2" key="1">
    <citation type="submission" date="2019-03" db="EMBL/GenBank/DDBJ databases">
        <title>WGS assembly of Setaria viridis.</title>
        <authorList>
            <person name="Huang P."/>
            <person name="Jenkins J."/>
            <person name="Grimwood J."/>
            <person name="Barry K."/>
            <person name="Healey A."/>
            <person name="Mamidi S."/>
            <person name="Sreedasyam A."/>
            <person name="Shu S."/>
            <person name="Feldman M."/>
            <person name="Wu J."/>
            <person name="Yu Y."/>
            <person name="Chen C."/>
            <person name="Johnson J."/>
            <person name="Rokhsar D."/>
            <person name="Baxter I."/>
            <person name="Schmutz J."/>
            <person name="Brutnell T."/>
            <person name="Kellogg E."/>
        </authorList>
    </citation>
    <scope>NUCLEOTIDE SEQUENCE [LARGE SCALE GENOMIC DNA]</scope>
</reference>
<feature type="compositionally biased region" description="Basic and acidic residues" evidence="1">
    <location>
        <begin position="52"/>
        <end position="65"/>
    </location>
</feature>
<dbReference type="PANTHER" id="PTHR34193">
    <property type="entry name" value="OS11G0199801 PROTEIN"/>
    <property type="match status" value="1"/>
</dbReference>
<dbReference type="PANTHER" id="PTHR34193:SF21">
    <property type="entry name" value="OS05G0493200 PROTEIN"/>
    <property type="match status" value="1"/>
</dbReference>
<dbReference type="Gramene" id="TKW26578">
    <property type="protein sequence ID" value="TKW26578"/>
    <property type="gene ID" value="SEVIR_3G199300v2"/>
</dbReference>
<feature type="region of interest" description="Disordered" evidence="1">
    <location>
        <begin position="192"/>
        <end position="242"/>
    </location>
</feature>
<sequence length="242" mass="24441">MEARALAGGATRRLSAREEELLGLLAGFPDGGSDRELSFSDLVEAGGARPTADADRAPAPREDGAAARSSSPGRHEAAAAASLTASKQQRQQAARQRARRGGGGSRGSCGGGGDGVLLNFYVPGLLTRSMTAPRPGRGPMSPGAGQCAPPKAAAPAAGKASRSVTVKVKPTITRGYGREGLWASGAGRRCGAATVAGRQPTPAAEARSSDEMSKGSIKHTQACATSSSPAPPTMETFFVSRS</sequence>
<feature type="compositionally biased region" description="Low complexity" evidence="1">
    <location>
        <begin position="142"/>
        <end position="160"/>
    </location>
</feature>
<accession>A0A4U6VB61</accession>